<name>A0A0F5IPK4_9BACT</name>
<dbReference type="GO" id="GO:0005886">
    <property type="term" value="C:plasma membrane"/>
    <property type="evidence" value="ECO:0007669"/>
    <property type="project" value="UniProtKB-SubCell"/>
</dbReference>
<gene>
    <name evidence="11" type="ORF">HMPREF1536_05115</name>
</gene>
<keyword evidence="12" id="KW-1185">Reference proteome</keyword>
<dbReference type="InterPro" id="IPR045070">
    <property type="entry name" value="MATE_MepA-like"/>
</dbReference>
<evidence type="ECO:0000256" key="7">
    <source>
        <dbReference type="ARBA" id="ARBA00022989"/>
    </source>
</evidence>
<comment type="subcellular location">
    <subcellularLocation>
        <location evidence="1">Cell membrane</location>
        <topology evidence="1">Multi-pass membrane protein</topology>
    </subcellularLocation>
</comment>
<dbReference type="GO" id="GO:0046677">
    <property type="term" value="P:response to antibiotic"/>
    <property type="evidence" value="ECO:0007669"/>
    <property type="project" value="UniProtKB-KW"/>
</dbReference>
<keyword evidence="6 10" id="KW-0812">Transmembrane</keyword>
<evidence type="ECO:0000313" key="11">
    <source>
        <dbReference type="EMBL" id="KKB47471.1"/>
    </source>
</evidence>
<dbReference type="PIRSF" id="PIRSF006603">
    <property type="entry name" value="DinF"/>
    <property type="match status" value="1"/>
</dbReference>
<organism evidence="11 12">
    <name type="scientific">Parabacteroides gordonii MS-1 = DSM 23371</name>
    <dbReference type="NCBI Taxonomy" id="1203610"/>
    <lineage>
        <taxon>Bacteria</taxon>
        <taxon>Pseudomonadati</taxon>
        <taxon>Bacteroidota</taxon>
        <taxon>Bacteroidia</taxon>
        <taxon>Bacteroidales</taxon>
        <taxon>Tannerellaceae</taxon>
        <taxon>Parabacteroides</taxon>
    </lineage>
</organism>
<dbReference type="Proteomes" id="UP000033035">
    <property type="component" value="Unassembled WGS sequence"/>
</dbReference>
<dbReference type="InterPro" id="IPR051327">
    <property type="entry name" value="MATE_MepA_subfamily"/>
</dbReference>
<dbReference type="EMBL" id="AQHW01000029">
    <property type="protein sequence ID" value="KKB47471.1"/>
    <property type="molecule type" value="Genomic_DNA"/>
</dbReference>
<dbReference type="PATRIC" id="fig|1203610.3.peg.5229"/>
<dbReference type="HOGENOM" id="CLU_012893_0_2_10"/>
<evidence type="ECO:0000256" key="2">
    <source>
        <dbReference type="ARBA" id="ARBA00008417"/>
    </source>
</evidence>
<feature type="transmembrane region" description="Helical" evidence="10">
    <location>
        <begin position="366"/>
        <end position="388"/>
    </location>
</feature>
<accession>A0A0F5IPK4</accession>
<evidence type="ECO:0000256" key="3">
    <source>
        <dbReference type="ARBA" id="ARBA00022106"/>
    </source>
</evidence>
<evidence type="ECO:0000256" key="10">
    <source>
        <dbReference type="SAM" id="Phobius"/>
    </source>
</evidence>
<evidence type="ECO:0000256" key="9">
    <source>
        <dbReference type="ARBA" id="ARBA00023251"/>
    </source>
</evidence>
<feature type="transmembrane region" description="Helical" evidence="10">
    <location>
        <begin position="54"/>
        <end position="81"/>
    </location>
</feature>
<dbReference type="STRING" id="1203610.HMPREF1536_05115"/>
<comment type="similarity">
    <text evidence="2">Belongs to the multi antimicrobial extrusion (MATE) (TC 2.A.66.1) family. MepA subfamily.</text>
</comment>
<evidence type="ECO:0000256" key="1">
    <source>
        <dbReference type="ARBA" id="ARBA00004651"/>
    </source>
</evidence>
<dbReference type="RefSeq" id="WP_028728028.1">
    <property type="nucleotide sequence ID" value="NZ_AUAE01000025.1"/>
</dbReference>
<feature type="transmembrane region" description="Helical" evidence="10">
    <location>
        <begin position="165"/>
        <end position="186"/>
    </location>
</feature>
<dbReference type="GO" id="GO:0042910">
    <property type="term" value="F:xenobiotic transmembrane transporter activity"/>
    <property type="evidence" value="ECO:0007669"/>
    <property type="project" value="InterPro"/>
</dbReference>
<feature type="transmembrane region" description="Helical" evidence="10">
    <location>
        <begin position="323"/>
        <end position="346"/>
    </location>
</feature>
<dbReference type="PANTHER" id="PTHR43823:SF3">
    <property type="entry name" value="MULTIDRUG EXPORT PROTEIN MEPA"/>
    <property type="match status" value="1"/>
</dbReference>
<protein>
    <recommendedName>
        <fullName evidence="3">Multidrug export protein MepA</fullName>
    </recommendedName>
</protein>
<dbReference type="PANTHER" id="PTHR43823">
    <property type="entry name" value="SPORULATION PROTEIN YKVU"/>
    <property type="match status" value="1"/>
</dbReference>
<dbReference type="InterPro" id="IPR048279">
    <property type="entry name" value="MdtK-like"/>
</dbReference>
<dbReference type="Pfam" id="PF01554">
    <property type="entry name" value="MatE"/>
    <property type="match status" value="2"/>
</dbReference>
<evidence type="ECO:0000256" key="5">
    <source>
        <dbReference type="ARBA" id="ARBA00022475"/>
    </source>
</evidence>
<feature type="transmembrane region" description="Helical" evidence="10">
    <location>
        <begin position="21"/>
        <end position="42"/>
    </location>
</feature>
<evidence type="ECO:0000256" key="4">
    <source>
        <dbReference type="ARBA" id="ARBA00022448"/>
    </source>
</evidence>
<dbReference type="CDD" id="cd13143">
    <property type="entry name" value="MATE_MepA_like"/>
    <property type="match status" value="1"/>
</dbReference>
<comment type="caution">
    <text evidence="11">The sequence shown here is derived from an EMBL/GenBank/DDBJ whole genome shotgun (WGS) entry which is preliminary data.</text>
</comment>
<sequence>MSKLKMDYAGGSIGKLFIKQLVPNILGMVFGALFIIVDGIFVGNGLGSDALAAINIVVPIFTVMTGIGLMFGMGAAIIATIHLSRGKRSSANVVITESFIISSLLMFLCSIIGVCFPDEIVILLGAPSGIVSQASEYLITFSCFSVFQMALSSLPFFVRISSPNYSLLCLSVATVLNIILDYLFIFVFKWGLFGAAFATGLGQAVGTIMLIGFLMRRSSPIRFVRPRINRRNIQFALGNTASICRLGFPVLLSEITISVMAVTGNYTFSRYIGVDGVAAFSVINYLFPVVFMVFNAVIQSAQPIVSYNYGLRQPARYIKAVRLALFSAIGISTVFVLVSTLFNQVIVSMFIPDLTNPAGILAAEGLPYFSLDFIFFGINVVAIGYYMSIGNVRRALIFTTIRGILPVICFLILPVWFGTVGIWLSVPVAEILSASVVAVVVFAKRKQRQC</sequence>
<feature type="transmembrane region" description="Helical" evidence="10">
    <location>
        <begin position="422"/>
        <end position="443"/>
    </location>
</feature>
<dbReference type="InterPro" id="IPR002528">
    <property type="entry name" value="MATE_fam"/>
</dbReference>
<feature type="transmembrane region" description="Helical" evidence="10">
    <location>
        <begin position="93"/>
        <end position="117"/>
    </location>
</feature>
<feature type="transmembrane region" description="Helical" evidence="10">
    <location>
        <begin position="137"/>
        <end position="158"/>
    </location>
</feature>
<keyword evidence="9" id="KW-0046">Antibiotic resistance</keyword>
<feature type="transmembrane region" description="Helical" evidence="10">
    <location>
        <begin position="192"/>
        <end position="215"/>
    </location>
</feature>
<keyword evidence="7 10" id="KW-1133">Transmembrane helix</keyword>
<dbReference type="AlphaFoldDB" id="A0A0F5IPK4"/>
<feature type="transmembrane region" description="Helical" evidence="10">
    <location>
        <begin position="282"/>
        <end position="302"/>
    </location>
</feature>
<proteinExistence type="inferred from homology"/>
<reference evidence="11 12" key="1">
    <citation type="submission" date="2013-04" db="EMBL/GenBank/DDBJ databases">
        <title>The Genome Sequence of Parabacteroides gordonii DSM 23371.</title>
        <authorList>
            <consortium name="The Broad Institute Genomics Platform"/>
            <person name="Earl A."/>
            <person name="Ward D."/>
            <person name="Feldgarden M."/>
            <person name="Gevers D."/>
            <person name="Martens E."/>
            <person name="Sakamoto M."/>
            <person name="Benno Y."/>
            <person name="Suzuki N."/>
            <person name="Matsunaga N."/>
            <person name="Koshihara K."/>
            <person name="Seki M."/>
            <person name="Komiya H."/>
            <person name="Walker B."/>
            <person name="Young S."/>
            <person name="Zeng Q."/>
            <person name="Gargeya S."/>
            <person name="Fitzgerald M."/>
            <person name="Haas B."/>
            <person name="Abouelleil A."/>
            <person name="Allen A.W."/>
            <person name="Alvarado L."/>
            <person name="Arachchi H.M."/>
            <person name="Berlin A.M."/>
            <person name="Chapman S.B."/>
            <person name="Gainer-Dewar J."/>
            <person name="Goldberg J."/>
            <person name="Griggs A."/>
            <person name="Gujja S."/>
            <person name="Hansen M."/>
            <person name="Howarth C."/>
            <person name="Imamovic A."/>
            <person name="Ireland A."/>
            <person name="Larimer J."/>
            <person name="McCowan C."/>
            <person name="Murphy C."/>
            <person name="Pearson M."/>
            <person name="Poon T.W."/>
            <person name="Priest M."/>
            <person name="Roberts A."/>
            <person name="Saif S."/>
            <person name="Shea T."/>
            <person name="Sisk P."/>
            <person name="Sykes S."/>
            <person name="Wortman J."/>
            <person name="Nusbaum C."/>
            <person name="Birren B."/>
        </authorList>
    </citation>
    <scope>NUCLEOTIDE SEQUENCE [LARGE SCALE GENOMIC DNA]</scope>
    <source>
        <strain evidence="11 12">MS-1</strain>
    </source>
</reference>
<keyword evidence="4" id="KW-0813">Transport</keyword>
<evidence type="ECO:0000256" key="6">
    <source>
        <dbReference type="ARBA" id="ARBA00022692"/>
    </source>
</evidence>
<keyword evidence="8 10" id="KW-0472">Membrane</keyword>
<evidence type="ECO:0000256" key="8">
    <source>
        <dbReference type="ARBA" id="ARBA00023136"/>
    </source>
</evidence>
<feature type="transmembrane region" description="Helical" evidence="10">
    <location>
        <begin position="395"/>
        <end position="416"/>
    </location>
</feature>
<feature type="transmembrane region" description="Helical" evidence="10">
    <location>
        <begin position="236"/>
        <end position="262"/>
    </location>
</feature>
<dbReference type="GO" id="GO:0015297">
    <property type="term" value="F:antiporter activity"/>
    <property type="evidence" value="ECO:0007669"/>
    <property type="project" value="InterPro"/>
</dbReference>
<keyword evidence="5" id="KW-1003">Cell membrane</keyword>
<evidence type="ECO:0000313" key="12">
    <source>
        <dbReference type="Proteomes" id="UP000033035"/>
    </source>
</evidence>